<feature type="region of interest" description="Disordered" evidence="1">
    <location>
        <begin position="1"/>
        <end position="45"/>
    </location>
</feature>
<dbReference type="Proteomes" id="UP001576780">
    <property type="component" value="Unassembled WGS sequence"/>
</dbReference>
<dbReference type="EMBL" id="JBHFNT010000004">
    <property type="protein sequence ID" value="MFB2832974.1"/>
    <property type="molecule type" value="Genomic_DNA"/>
</dbReference>
<keyword evidence="3" id="KW-1185">Reference proteome</keyword>
<accession>A0ABV4WD22</accession>
<sequence length="45" mass="5246">MAQEKEQPLKIDRSGSKAKKERAERAEREAREERFISSDPKKPFG</sequence>
<evidence type="ECO:0000256" key="1">
    <source>
        <dbReference type="SAM" id="MobiDB-lite"/>
    </source>
</evidence>
<evidence type="ECO:0008006" key="4">
    <source>
        <dbReference type="Google" id="ProtNLM"/>
    </source>
</evidence>
<protein>
    <recommendedName>
        <fullName evidence="4">Small EDRK-rich factor-like N-terminal domain-containing protein</fullName>
    </recommendedName>
</protein>
<organism evidence="2 3">
    <name type="scientific">Floridaenema evergladense BLCC-F167</name>
    <dbReference type="NCBI Taxonomy" id="3153639"/>
    <lineage>
        <taxon>Bacteria</taxon>
        <taxon>Bacillati</taxon>
        <taxon>Cyanobacteriota</taxon>
        <taxon>Cyanophyceae</taxon>
        <taxon>Oscillatoriophycideae</taxon>
        <taxon>Aerosakkonematales</taxon>
        <taxon>Aerosakkonemataceae</taxon>
        <taxon>Floridanema</taxon>
        <taxon>Floridanema evergladense</taxon>
    </lineage>
</organism>
<proteinExistence type="predicted"/>
<dbReference type="RefSeq" id="WP_413275449.1">
    <property type="nucleotide sequence ID" value="NZ_JBHFNT010000004.1"/>
</dbReference>
<evidence type="ECO:0000313" key="2">
    <source>
        <dbReference type="EMBL" id="MFB2832974.1"/>
    </source>
</evidence>
<feature type="compositionally biased region" description="Basic and acidic residues" evidence="1">
    <location>
        <begin position="21"/>
        <end position="45"/>
    </location>
</feature>
<reference evidence="2 3" key="1">
    <citation type="submission" date="2024-09" db="EMBL/GenBank/DDBJ databases">
        <title>Floridaenema gen nov. (Aerosakkonemataceae, Aerosakkonematales ord. nov., Cyanobacteria) from benthic tropical and subtropical fresh waters, with the description of four new species.</title>
        <authorList>
            <person name="Moretto J.A."/>
            <person name="Berthold D.E."/>
            <person name="Lefler F.W."/>
            <person name="Huang I.-S."/>
            <person name="Laughinghouse H. IV."/>
        </authorList>
    </citation>
    <scope>NUCLEOTIDE SEQUENCE [LARGE SCALE GENOMIC DNA]</scope>
    <source>
        <strain evidence="2 3">BLCC-F167</strain>
    </source>
</reference>
<name>A0ABV4WD22_9CYAN</name>
<gene>
    <name evidence="2" type="ORF">ACE1CA_00415</name>
</gene>
<comment type="caution">
    <text evidence="2">The sequence shown here is derived from an EMBL/GenBank/DDBJ whole genome shotgun (WGS) entry which is preliminary data.</text>
</comment>
<feature type="compositionally biased region" description="Basic and acidic residues" evidence="1">
    <location>
        <begin position="1"/>
        <end position="15"/>
    </location>
</feature>
<evidence type="ECO:0000313" key="3">
    <source>
        <dbReference type="Proteomes" id="UP001576780"/>
    </source>
</evidence>